<dbReference type="EMBL" id="LATX01000950">
    <property type="protein sequence ID" value="KTB44344.1"/>
    <property type="molecule type" value="Genomic_DNA"/>
</dbReference>
<keyword evidence="1" id="KW-0472">Membrane</keyword>
<evidence type="ECO:0000313" key="4">
    <source>
        <dbReference type="Proteomes" id="UP000054988"/>
    </source>
</evidence>
<dbReference type="PANTHER" id="PTHR40465">
    <property type="entry name" value="CHROMOSOME 1, WHOLE GENOME SHOTGUN SEQUENCE"/>
    <property type="match status" value="1"/>
</dbReference>
<dbReference type="AlphaFoldDB" id="A0A0W0G6Z4"/>
<dbReference type="Proteomes" id="UP000054988">
    <property type="component" value="Unassembled WGS sequence"/>
</dbReference>
<evidence type="ECO:0000313" key="3">
    <source>
        <dbReference type="EMBL" id="KTB44344.1"/>
    </source>
</evidence>
<dbReference type="Pfam" id="PF20152">
    <property type="entry name" value="DUF6534"/>
    <property type="match status" value="1"/>
</dbReference>
<gene>
    <name evidence="3" type="ORF">WG66_3077</name>
</gene>
<feature type="transmembrane region" description="Helical" evidence="1">
    <location>
        <begin position="209"/>
        <end position="231"/>
    </location>
</feature>
<feature type="transmembrane region" description="Helical" evidence="1">
    <location>
        <begin position="237"/>
        <end position="259"/>
    </location>
</feature>
<feature type="transmembrane region" description="Helical" evidence="1">
    <location>
        <begin position="48"/>
        <end position="73"/>
    </location>
</feature>
<evidence type="ECO:0000256" key="1">
    <source>
        <dbReference type="SAM" id="Phobius"/>
    </source>
</evidence>
<reference evidence="3 4" key="1">
    <citation type="submission" date="2015-12" db="EMBL/GenBank/DDBJ databases">
        <title>Draft genome sequence of Moniliophthora roreri, the causal agent of frosty pod rot of cacao.</title>
        <authorList>
            <person name="Aime M.C."/>
            <person name="Diaz-Valderrama J.R."/>
            <person name="Kijpornyongpan T."/>
            <person name="Phillips-Mora W."/>
        </authorList>
    </citation>
    <scope>NUCLEOTIDE SEQUENCE [LARGE SCALE GENOMIC DNA]</scope>
    <source>
        <strain evidence="3 4">MCA 2952</strain>
    </source>
</reference>
<dbReference type="InterPro" id="IPR045339">
    <property type="entry name" value="DUF6534"/>
</dbReference>
<keyword evidence="1" id="KW-1133">Transmembrane helix</keyword>
<comment type="caution">
    <text evidence="3">The sequence shown here is derived from an EMBL/GenBank/DDBJ whole genome shotgun (WGS) entry which is preliminary data.</text>
</comment>
<sequence length="345" mass="37831">MPGAPGLELTIGAAFIGGVIQIFLFAVASVQTFIFFKANSETHHVNKWMVFLLWLLAVLHVVSVIHVIFFYLVTSGGKIDGPLPAKSETSLELLLTNLTQMFSVCNAALAAHERNCAASDTFYGSCLNICAFRVLVSIDQNPANNTEYRYTAESVPTIGGLSNVDFAWAVKLDFSATSLIDFILSIALVHNLAKPGKRLDWTDKSLDVILAYALNTGILASFFSLTCPIVYSLMPDNLVFLCLRIILTGLYVNSLLAMLNARYYFQKSDDLSTGPINAPSQTSVLVYNGRGFNRQLHSTASSSSNKATINEIGLPLFQPREERNKVDSSIQLMEVKVTKDRLDVA</sequence>
<feature type="transmembrane region" description="Helical" evidence="1">
    <location>
        <begin position="12"/>
        <end position="36"/>
    </location>
</feature>
<feature type="domain" description="DUF6534" evidence="2">
    <location>
        <begin position="179"/>
        <end position="263"/>
    </location>
</feature>
<organism evidence="3 4">
    <name type="scientific">Moniliophthora roreri</name>
    <name type="common">Frosty pod rot fungus</name>
    <name type="synonym">Monilia roreri</name>
    <dbReference type="NCBI Taxonomy" id="221103"/>
    <lineage>
        <taxon>Eukaryota</taxon>
        <taxon>Fungi</taxon>
        <taxon>Dikarya</taxon>
        <taxon>Basidiomycota</taxon>
        <taxon>Agaricomycotina</taxon>
        <taxon>Agaricomycetes</taxon>
        <taxon>Agaricomycetidae</taxon>
        <taxon>Agaricales</taxon>
        <taxon>Marasmiineae</taxon>
        <taxon>Marasmiaceae</taxon>
        <taxon>Moniliophthora</taxon>
    </lineage>
</organism>
<protein>
    <recommendedName>
        <fullName evidence="2">DUF6534 domain-containing protein</fullName>
    </recommendedName>
</protein>
<proteinExistence type="predicted"/>
<dbReference type="PANTHER" id="PTHR40465:SF1">
    <property type="entry name" value="DUF6534 DOMAIN-CONTAINING PROTEIN"/>
    <property type="match status" value="1"/>
</dbReference>
<name>A0A0W0G6Z4_MONRR</name>
<accession>A0A0W0G6Z4</accession>
<keyword evidence="1" id="KW-0812">Transmembrane</keyword>
<evidence type="ECO:0000259" key="2">
    <source>
        <dbReference type="Pfam" id="PF20152"/>
    </source>
</evidence>